<accession>A0A401U770</accession>
<name>A0A401U770_9BACT</name>
<dbReference type="Proteomes" id="UP000288227">
    <property type="component" value="Unassembled WGS sequence"/>
</dbReference>
<keyword evidence="4" id="KW-1185">Reference proteome</keyword>
<protein>
    <recommendedName>
        <fullName evidence="2">DUF6970 domain-containing protein</fullName>
    </recommendedName>
</protein>
<evidence type="ECO:0000256" key="1">
    <source>
        <dbReference type="SAM" id="SignalP"/>
    </source>
</evidence>
<evidence type="ECO:0000313" key="4">
    <source>
        <dbReference type="Proteomes" id="UP000288227"/>
    </source>
</evidence>
<gene>
    <name evidence="3" type="ORF">SanaruYs_09450</name>
</gene>
<evidence type="ECO:0000259" key="2">
    <source>
        <dbReference type="Pfam" id="PF22311"/>
    </source>
</evidence>
<dbReference type="AlphaFoldDB" id="A0A401U770"/>
<organism evidence="3 4">
    <name type="scientific">Chryseotalea sanaruensis</name>
    <dbReference type="NCBI Taxonomy" id="2482724"/>
    <lineage>
        <taxon>Bacteria</taxon>
        <taxon>Pseudomonadati</taxon>
        <taxon>Bacteroidota</taxon>
        <taxon>Cytophagia</taxon>
        <taxon>Cytophagales</taxon>
        <taxon>Chryseotaleaceae</taxon>
        <taxon>Chryseotalea</taxon>
    </lineage>
</organism>
<keyword evidence="1" id="KW-0732">Signal</keyword>
<reference evidence="3 4" key="1">
    <citation type="submission" date="2018-11" db="EMBL/GenBank/DDBJ databases">
        <title>Chryseotalea sanarue gen. nov., sp., nov., a member of the family Cytophagaceae, isolated from a brackish lake in Hamamatsu Japan.</title>
        <authorList>
            <person name="Maejima Y."/>
            <person name="Iino T."/>
            <person name="Muraguchi Y."/>
            <person name="Fukuda K."/>
            <person name="Ohkuma M."/>
            <person name="Moriuchi R."/>
            <person name="Dohra H."/>
            <person name="Kimbara K."/>
            <person name="Shintani M."/>
        </authorList>
    </citation>
    <scope>NUCLEOTIDE SEQUENCE [LARGE SCALE GENOMIC DNA]</scope>
    <source>
        <strain evidence="3 4">Ys</strain>
    </source>
</reference>
<sequence length="118" mass="12906">MKSTDMNKGIVILLTLGLSLSAFTCEDSLDLPCDNNDWLQTKVKELKKSGSQKALIEQYEYEGQVVISVNNCVGCADAMTVVYDCSGNELCKFGGIAGYNDCPNFSVKAKFIKVIFKS</sequence>
<proteinExistence type="predicted"/>
<dbReference type="EMBL" id="BHXQ01000002">
    <property type="protein sequence ID" value="GCC50727.1"/>
    <property type="molecule type" value="Genomic_DNA"/>
</dbReference>
<comment type="caution">
    <text evidence="3">The sequence shown here is derived from an EMBL/GenBank/DDBJ whole genome shotgun (WGS) entry which is preliminary data.</text>
</comment>
<evidence type="ECO:0000313" key="3">
    <source>
        <dbReference type="EMBL" id="GCC50727.1"/>
    </source>
</evidence>
<dbReference type="InterPro" id="IPR054243">
    <property type="entry name" value="DUF6970"/>
</dbReference>
<feature type="chain" id="PRO_5019253476" description="DUF6970 domain-containing protein" evidence="1">
    <location>
        <begin position="25"/>
        <end position="118"/>
    </location>
</feature>
<feature type="domain" description="DUF6970" evidence="2">
    <location>
        <begin position="48"/>
        <end position="117"/>
    </location>
</feature>
<feature type="signal peptide" evidence="1">
    <location>
        <begin position="1"/>
        <end position="24"/>
    </location>
</feature>
<dbReference type="Pfam" id="PF22311">
    <property type="entry name" value="DUF6970"/>
    <property type="match status" value="1"/>
</dbReference>